<evidence type="ECO:0000313" key="3">
    <source>
        <dbReference type="Proteomes" id="UP001320420"/>
    </source>
</evidence>
<feature type="region of interest" description="Disordered" evidence="1">
    <location>
        <begin position="482"/>
        <end position="534"/>
    </location>
</feature>
<keyword evidence="3" id="KW-1185">Reference proteome</keyword>
<feature type="region of interest" description="Disordered" evidence="1">
    <location>
        <begin position="551"/>
        <end position="576"/>
    </location>
</feature>
<evidence type="ECO:0000256" key="1">
    <source>
        <dbReference type="SAM" id="MobiDB-lite"/>
    </source>
</evidence>
<protein>
    <submittedName>
        <fullName evidence="2">Uncharacterized protein</fullName>
    </submittedName>
</protein>
<accession>A0AAN9UX67</accession>
<dbReference type="AlphaFoldDB" id="A0AAN9UX67"/>
<evidence type="ECO:0000313" key="2">
    <source>
        <dbReference type="EMBL" id="KAK7755221.1"/>
    </source>
</evidence>
<name>A0AAN9UX67_9PEZI</name>
<feature type="compositionally biased region" description="Gly residues" evidence="1">
    <location>
        <begin position="507"/>
        <end position="518"/>
    </location>
</feature>
<dbReference type="SUPFAM" id="SSF48452">
    <property type="entry name" value="TPR-like"/>
    <property type="match status" value="1"/>
</dbReference>
<organism evidence="2 3">
    <name type="scientific">Diatrype stigma</name>
    <dbReference type="NCBI Taxonomy" id="117547"/>
    <lineage>
        <taxon>Eukaryota</taxon>
        <taxon>Fungi</taxon>
        <taxon>Dikarya</taxon>
        <taxon>Ascomycota</taxon>
        <taxon>Pezizomycotina</taxon>
        <taxon>Sordariomycetes</taxon>
        <taxon>Xylariomycetidae</taxon>
        <taxon>Xylariales</taxon>
        <taxon>Diatrypaceae</taxon>
        <taxon>Diatrype</taxon>
    </lineage>
</organism>
<dbReference type="Pfam" id="PF13424">
    <property type="entry name" value="TPR_12"/>
    <property type="match status" value="1"/>
</dbReference>
<dbReference type="Gene3D" id="1.25.40.10">
    <property type="entry name" value="Tetratricopeptide repeat domain"/>
    <property type="match status" value="1"/>
</dbReference>
<comment type="caution">
    <text evidence="2">The sequence shown here is derived from an EMBL/GenBank/DDBJ whole genome shotgun (WGS) entry which is preliminary data.</text>
</comment>
<dbReference type="InterPro" id="IPR011990">
    <property type="entry name" value="TPR-like_helical_dom_sf"/>
</dbReference>
<sequence length="617" mass="67639">MYKFRFSTWGLQKNLKHYQVAELLAQQNAAAANAKTRSTAIVIGGRQIDENRITTYLHRVSPARRRKIDAIAARSSSQKTAIVEESRESLEKKDTSRQAPLPIERSIAAKATSSRLDAPDILKLPEECVRIVQRWVHGAFDAGLWNTREDGRLVTPRHQSRWINQVSTAADLIDRGLVSQGFRLLGVCLDRYKKDVLRDGPMLFLNTYRAGVRLAARSPDLALFHSFLRFAHDLASVVYPPAHPLRLLLLRLRVSGTAGIRQLARVLLDAYLDAIQTHVHPDDGFLVVQSVAFLGNFNWAGHVAPAIERGFRGLKRLEAQMHQAQAPEREGKSASAAAAAAIDVIHPIKLSLAEALHNSGRYAEAKALVLEVLRAPAPAPGNAPGTTAPTCGHRTLSVYDFLLRDLRREGRHAEAVALAEEALRFCRDHLGPHHWRTARTRVALSAAHERAGDPAAAAAALVGFDEEWERVCRRRPGAYACRCGHRDEDEDEDEDGRGEGEGEQGKRGSGGGRGGGDLLGAFSARPLELRPPNPDAILTLDMGVADVLKEHDDEHDDGDDVRGGSGGGDDDNVGSEPVIKSEEQYRDFQNLLCSEPIAPGFAACRQAETLVTSYHGF</sequence>
<dbReference type="EMBL" id="JAKJXP020000014">
    <property type="protein sequence ID" value="KAK7755221.1"/>
    <property type="molecule type" value="Genomic_DNA"/>
</dbReference>
<dbReference type="Proteomes" id="UP001320420">
    <property type="component" value="Unassembled WGS sequence"/>
</dbReference>
<feature type="compositionally biased region" description="Basic and acidic residues" evidence="1">
    <location>
        <begin position="497"/>
        <end position="506"/>
    </location>
</feature>
<proteinExistence type="predicted"/>
<reference evidence="2 3" key="1">
    <citation type="submission" date="2024-02" db="EMBL/GenBank/DDBJ databases">
        <title>De novo assembly and annotation of 12 fungi associated with fruit tree decline syndrome in Ontario, Canada.</title>
        <authorList>
            <person name="Sulman M."/>
            <person name="Ellouze W."/>
            <person name="Ilyukhin E."/>
        </authorList>
    </citation>
    <scope>NUCLEOTIDE SEQUENCE [LARGE SCALE GENOMIC DNA]</scope>
    <source>
        <strain evidence="2 3">M11/M66-122</strain>
    </source>
</reference>
<gene>
    <name evidence="2" type="ORF">SLS62_002726</name>
</gene>